<protein>
    <recommendedName>
        <fullName evidence="5">Cyclin-like domain-containing protein</fullName>
    </recommendedName>
</protein>
<dbReference type="InterPro" id="IPR048258">
    <property type="entry name" value="Cyclins_cyclin-box"/>
</dbReference>
<dbReference type="STRING" id="157072.A0A024TSL9"/>
<dbReference type="PANTHER" id="PTHR10177">
    <property type="entry name" value="CYCLINS"/>
    <property type="match status" value="1"/>
</dbReference>
<evidence type="ECO:0000259" key="5">
    <source>
        <dbReference type="SMART" id="SM00385"/>
    </source>
</evidence>
<dbReference type="InterPro" id="IPR013763">
    <property type="entry name" value="Cyclin-like_dom"/>
</dbReference>
<dbReference type="SUPFAM" id="SSF47954">
    <property type="entry name" value="Cyclin-like"/>
    <property type="match status" value="1"/>
</dbReference>
<evidence type="ECO:0000313" key="6">
    <source>
        <dbReference type="EMBL" id="ETV97150.1"/>
    </source>
</evidence>
<dbReference type="PROSITE" id="PS00292">
    <property type="entry name" value="CYCLINS"/>
    <property type="match status" value="1"/>
</dbReference>
<dbReference type="EMBL" id="KI913974">
    <property type="protein sequence ID" value="ETV97150.1"/>
    <property type="molecule type" value="Genomic_DNA"/>
</dbReference>
<keyword evidence="3" id="KW-0131">Cell cycle</keyword>
<dbReference type="RefSeq" id="XP_008874396.1">
    <property type="nucleotide sequence ID" value="XM_008876174.1"/>
</dbReference>
<dbReference type="FunFam" id="1.10.472.10:FF:000057">
    <property type="entry name" value="Cyclin N-terminal domain containing 2"/>
    <property type="match status" value="1"/>
</dbReference>
<dbReference type="SMART" id="SM00385">
    <property type="entry name" value="CYCLIN"/>
    <property type="match status" value="1"/>
</dbReference>
<dbReference type="OrthoDB" id="64224at2759"/>
<proteinExistence type="inferred from homology"/>
<name>A0A024TSL9_9STRA</name>
<reference evidence="6" key="1">
    <citation type="submission" date="2013-12" db="EMBL/GenBank/DDBJ databases">
        <title>The Genome Sequence of Aphanomyces invadans NJM9701.</title>
        <authorList>
            <consortium name="The Broad Institute Genomics Platform"/>
            <person name="Russ C."/>
            <person name="Tyler B."/>
            <person name="van West P."/>
            <person name="Dieguez-Uribeondo J."/>
            <person name="Young S.K."/>
            <person name="Zeng Q."/>
            <person name="Gargeya S."/>
            <person name="Fitzgerald M."/>
            <person name="Abouelleil A."/>
            <person name="Alvarado L."/>
            <person name="Chapman S.B."/>
            <person name="Gainer-Dewar J."/>
            <person name="Goldberg J."/>
            <person name="Griggs A."/>
            <person name="Gujja S."/>
            <person name="Hansen M."/>
            <person name="Howarth C."/>
            <person name="Imamovic A."/>
            <person name="Ireland A."/>
            <person name="Larimer J."/>
            <person name="McCowan C."/>
            <person name="Murphy C."/>
            <person name="Pearson M."/>
            <person name="Poon T.W."/>
            <person name="Priest M."/>
            <person name="Roberts A."/>
            <person name="Saif S."/>
            <person name="Shea T."/>
            <person name="Sykes S."/>
            <person name="Wortman J."/>
            <person name="Nusbaum C."/>
            <person name="Birren B."/>
        </authorList>
    </citation>
    <scope>NUCLEOTIDE SEQUENCE [LARGE SCALE GENOMIC DNA]</scope>
    <source>
        <strain evidence="6">NJM9701</strain>
    </source>
</reference>
<dbReference type="InterPro" id="IPR006671">
    <property type="entry name" value="Cyclin_N"/>
</dbReference>
<dbReference type="GeneID" id="20087002"/>
<keyword evidence="2 4" id="KW-0195">Cyclin</keyword>
<dbReference type="eggNOG" id="KOG0654">
    <property type="taxonomic scope" value="Eukaryota"/>
</dbReference>
<sequence>MWPIEVGTAVSSMAGPATRGAANSSPHNRLLIASPTFDMDLLACYEEDACDAPSAASTAMSFALTTCAAADTDDILDTLYRNEIRTLLRPVADYLVRTQLHGMTASWRTQVVDWMISVAETVEFEVTTITLAIHYLDRYLSVVSVRQADLELIALVCLMTASKFNESDGLTVAEVSQMIDDKYSPASVLAMERSLLAKLEWNLHATLPHHFIECFVAQLNPPDVAAQVMHRCATMLSAIVRDIASLDFLSSEIAYTALTLAMHELHVAASLPTYQGDSSRLDECEDVVESIVGPSVKGADQIKCGKRASSPSNVEDFTDDVVLPPRQRQRLWSI</sequence>
<dbReference type="InterPro" id="IPR039361">
    <property type="entry name" value="Cyclin"/>
</dbReference>
<evidence type="ECO:0000256" key="4">
    <source>
        <dbReference type="RuleBase" id="RU000383"/>
    </source>
</evidence>
<feature type="domain" description="Cyclin-like" evidence="5">
    <location>
        <begin position="113"/>
        <end position="197"/>
    </location>
</feature>
<gene>
    <name evidence="6" type="ORF">H310_09952</name>
</gene>
<comment type="similarity">
    <text evidence="4">Belongs to the cyclin family.</text>
</comment>
<dbReference type="Pfam" id="PF00134">
    <property type="entry name" value="Cyclin_N"/>
    <property type="match status" value="1"/>
</dbReference>
<evidence type="ECO:0000256" key="2">
    <source>
        <dbReference type="ARBA" id="ARBA00023127"/>
    </source>
</evidence>
<evidence type="ECO:0000256" key="3">
    <source>
        <dbReference type="ARBA" id="ARBA00023306"/>
    </source>
</evidence>
<keyword evidence="1" id="KW-0132">Cell division</keyword>
<dbReference type="VEuPathDB" id="FungiDB:H310_09952"/>
<evidence type="ECO:0000256" key="1">
    <source>
        <dbReference type="ARBA" id="ARBA00022618"/>
    </source>
</evidence>
<dbReference type="AlphaFoldDB" id="A0A024TSL9"/>
<dbReference type="Gene3D" id="1.10.472.10">
    <property type="entry name" value="Cyclin-like"/>
    <property type="match status" value="2"/>
</dbReference>
<dbReference type="GO" id="GO:0051301">
    <property type="term" value="P:cell division"/>
    <property type="evidence" value="ECO:0007669"/>
    <property type="project" value="UniProtKB-KW"/>
</dbReference>
<organism evidence="6">
    <name type="scientific">Aphanomyces invadans</name>
    <dbReference type="NCBI Taxonomy" id="157072"/>
    <lineage>
        <taxon>Eukaryota</taxon>
        <taxon>Sar</taxon>
        <taxon>Stramenopiles</taxon>
        <taxon>Oomycota</taxon>
        <taxon>Saprolegniomycetes</taxon>
        <taxon>Saprolegniales</taxon>
        <taxon>Verrucalvaceae</taxon>
        <taxon>Aphanomyces</taxon>
    </lineage>
</organism>
<accession>A0A024TSL9</accession>
<dbReference type="InterPro" id="IPR036915">
    <property type="entry name" value="Cyclin-like_sf"/>
</dbReference>